<dbReference type="RefSeq" id="WP_204203636.1">
    <property type="nucleotide sequence ID" value="NZ_JAFELM010000030.1"/>
</dbReference>
<feature type="transmembrane region" description="Helical" evidence="1">
    <location>
        <begin position="105"/>
        <end position="124"/>
    </location>
</feature>
<gene>
    <name evidence="3" type="ORF">JR050_11495</name>
</gene>
<dbReference type="InterPro" id="IPR025007">
    <property type="entry name" value="DUF3899"/>
</dbReference>
<dbReference type="EMBL" id="JAFELM010000030">
    <property type="protein sequence ID" value="MBM6618283.1"/>
    <property type="molecule type" value="Genomic_DNA"/>
</dbReference>
<evidence type="ECO:0000313" key="3">
    <source>
        <dbReference type="EMBL" id="MBM6618283.1"/>
    </source>
</evidence>
<accession>A0ABS2DLC6</accession>
<keyword evidence="1" id="KW-1133">Transmembrane helix</keyword>
<feature type="domain" description="DUF3899" evidence="2">
    <location>
        <begin position="38"/>
        <end position="122"/>
    </location>
</feature>
<keyword evidence="1" id="KW-0472">Membrane</keyword>
<keyword evidence="1" id="KW-0812">Transmembrane</keyword>
<evidence type="ECO:0000259" key="2">
    <source>
        <dbReference type="Pfam" id="PF13038"/>
    </source>
</evidence>
<dbReference type="Pfam" id="PF13038">
    <property type="entry name" value="DUF3899"/>
    <property type="match status" value="1"/>
</dbReference>
<reference evidence="3 4" key="1">
    <citation type="submission" date="2021-02" db="EMBL/GenBank/DDBJ databases">
        <title>Bacillus sp. RD4P76, an endophyte from a halophyte.</title>
        <authorList>
            <person name="Sun J.-Q."/>
        </authorList>
    </citation>
    <scope>NUCLEOTIDE SEQUENCE [LARGE SCALE GENOMIC DNA]</scope>
    <source>
        <strain evidence="3 4">RD4P76</strain>
    </source>
</reference>
<dbReference type="Proteomes" id="UP001518925">
    <property type="component" value="Unassembled WGS sequence"/>
</dbReference>
<keyword evidence="4" id="KW-1185">Reference proteome</keyword>
<feature type="transmembrane region" description="Helical" evidence="1">
    <location>
        <begin position="12"/>
        <end position="28"/>
    </location>
</feature>
<protein>
    <submittedName>
        <fullName evidence="3">DUF3899 domain-containing protein</fullName>
    </submittedName>
</protein>
<evidence type="ECO:0000256" key="1">
    <source>
        <dbReference type="SAM" id="Phobius"/>
    </source>
</evidence>
<name>A0ABS2DLC6_9BACI</name>
<feature type="transmembrane region" description="Helical" evidence="1">
    <location>
        <begin position="34"/>
        <end position="58"/>
    </location>
</feature>
<sequence>MRDFSITKQIAIISLLLLIISFIIPFFTDAGFTLVSIINSMFIVGMIAFLISSFLLILKVGFFDAITHSFRTFFKTFSKQGQLLGDDLDQMAMPSEYEYSFAKPLIIASLIIIVIMIIFLVIYYL</sequence>
<organism evidence="3 4">
    <name type="scientific">Bacillus suaedaesalsae</name>
    <dbReference type="NCBI Taxonomy" id="2810349"/>
    <lineage>
        <taxon>Bacteria</taxon>
        <taxon>Bacillati</taxon>
        <taxon>Bacillota</taxon>
        <taxon>Bacilli</taxon>
        <taxon>Bacillales</taxon>
        <taxon>Bacillaceae</taxon>
        <taxon>Bacillus</taxon>
    </lineage>
</organism>
<comment type="caution">
    <text evidence="3">The sequence shown here is derived from an EMBL/GenBank/DDBJ whole genome shotgun (WGS) entry which is preliminary data.</text>
</comment>
<evidence type="ECO:0000313" key="4">
    <source>
        <dbReference type="Proteomes" id="UP001518925"/>
    </source>
</evidence>
<proteinExistence type="predicted"/>